<gene>
    <name evidence="2" type="ORF">G2W53_006958</name>
</gene>
<evidence type="ECO:0000313" key="2">
    <source>
        <dbReference type="EMBL" id="KAF7838476.1"/>
    </source>
</evidence>
<accession>A0A834X599</accession>
<proteinExistence type="predicted"/>
<keyword evidence="3" id="KW-1185">Reference proteome</keyword>
<dbReference type="EMBL" id="JAAIUW010000003">
    <property type="protein sequence ID" value="KAF7838476.1"/>
    <property type="molecule type" value="Genomic_DNA"/>
</dbReference>
<keyword evidence="1" id="KW-0812">Transmembrane</keyword>
<dbReference type="AlphaFoldDB" id="A0A834X599"/>
<comment type="caution">
    <text evidence="2">The sequence shown here is derived from an EMBL/GenBank/DDBJ whole genome shotgun (WGS) entry which is preliminary data.</text>
</comment>
<keyword evidence="1" id="KW-1133">Transmembrane helix</keyword>
<feature type="transmembrane region" description="Helical" evidence="1">
    <location>
        <begin position="113"/>
        <end position="130"/>
    </location>
</feature>
<keyword evidence="1" id="KW-0472">Membrane</keyword>
<name>A0A834X599_9FABA</name>
<evidence type="ECO:0000256" key="1">
    <source>
        <dbReference type="SAM" id="Phobius"/>
    </source>
</evidence>
<protein>
    <submittedName>
        <fullName evidence="2">Uncharacterized protein</fullName>
    </submittedName>
</protein>
<organism evidence="2 3">
    <name type="scientific">Senna tora</name>
    <dbReference type="NCBI Taxonomy" id="362788"/>
    <lineage>
        <taxon>Eukaryota</taxon>
        <taxon>Viridiplantae</taxon>
        <taxon>Streptophyta</taxon>
        <taxon>Embryophyta</taxon>
        <taxon>Tracheophyta</taxon>
        <taxon>Spermatophyta</taxon>
        <taxon>Magnoliopsida</taxon>
        <taxon>eudicotyledons</taxon>
        <taxon>Gunneridae</taxon>
        <taxon>Pentapetalae</taxon>
        <taxon>rosids</taxon>
        <taxon>fabids</taxon>
        <taxon>Fabales</taxon>
        <taxon>Fabaceae</taxon>
        <taxon>Caesalpinioideae</taxon>
        <taxon>Cassia clade</taxon>
        <taxon>Senna</taxon>
    </lineage>
</organism>
<sequence>MDEISCAPLQRLHCVQMVTQFILLITMILKGTVLCTIHQMGYSIDVLQNFRDQFNAVPCFRGTSRADVKVWKYDVSANFNLKLNGKPLPDSLVAVNHHLFLKCASLTRKRKEIVVLTSLQICIFGALTLYPKVPSFAQACTFGGG</sequence>
<reference evidence="2" key="1">
    <citation type="submission" date="2020-09" db="EMBL/GenBank/DDBJ databases">
        <title>Genome-Enabled Discovery of Anthraquinone Biosynthesis in Senna tora.</title>
        <authorList>
            <person name="Kang S.-H."/>
            <person name="Pandey R.P."/>
            <person name="Lee C.-M."/>
            <person name="Sim J.-S."/>
            <person name="Jeong J.-T."/>
            <person name="Choi B.-S."/>
            <person name="Jung M."/>
            <person name="Ginzburg D."/>
            <person name="Zhao K."/>
            <person name="Won S.Y."/>
            <person name="Oh T.-J."/>
            <person name="Yu Y."/>
            <person name="Kim N.-H."/>
            <person name="Lee O.R."/>
            <person name="Lee T.-H."/>
            <person name="Bashyal P."/>
            <person name="Kim T.-S."/>
            <person name="Lee W.-H."/>
            <person name="Kawkins C."/>
            <person name="Kim C.-K."/>
            <person name="Kim J.S."/>
            <person name="Ahn B.O."/>
            <person name="Rhee S.Y."/>
            <person name="Sohng J.K."/>
        </authorList>
    </citation>
    <scope>NUCLEOTIDE SEQUENCE</scope>
    <source>
        <tissue evidence="2">Leaf</tissue>
    </source>
</reference>
<feature type="transmembrane region" description="Helical" evidence="1">
    <location>
        <begin position="17"/>
        <end position="37"/>
    </location>
</feature>
<evidence type="ECO:0000313" key="3">
    <source>
        <dbReference type="Proteomes" id="UP000634136"/>
    </source>
</evidence>
<dbReference type="Proteomes" id="UP000634136">
    <property type="component" value="Unassembled WGS sequence"/>
</dbReference>